<dbReference type="InterPro" id="IPR010982">
    <property type="entry name" value="Lambda_DNA-bd_dom_sf"/>
</dbReference>
<name>A0ABU2SPR1_9ACTN</name>
<evidence type="ECO:0000313" key="3">
    <source>
        <dbReference type="Proteomes" id="UP001180531"/>
    </source>
</evidence>
<keyword evidence="3" id="KW-1185">Reference proteome</keyword>
<dbReference type="PROSITE" id="PS50943">
    <property type="entry name" value="HTH_CROC1"/>
    <property type="match status" value="1"/>
</dbReference>
<feature type="domain" description="HTH cro/C1-type" evidence="1">
    <location>
        <begin position="77"/>
        <end position="111"/>
    </location>
</feature>
<accession>A0ABU2SPR1</accession>
<dbReference type="InterPro" id="IPR043917">
    <property type="entry name" value="DUF5753"/>
</dbReference>
<dbReference type="CDD" id="cd00093">
    <property type="entry name" value="HTH_XRE"/>
    <property type="match status" value="1"/>
</dbReference>
<comment type="caution">
    <text evidence="2">The sequence shown here is derived from an EMBL/GenBank/DDBJ whole genome shotgun (WGS) entry which is preliminary data.</text>
</comment>
<organism evidence="2 3">
    <name type="scientific">Streptomyces hesseae</name>
    <dbReference type="NCBI Taxonomy" id="3075519"/>
    <lineage>
        <taxon>Bacteria</taxon>
        <taxon>Bacillati</taxon>
        <taxon>Actinomycetota</taxon>
        <taxon>Actinomycetes</taxon>
        <taxon>Kitasatosporales</taxon>
        <taxon>Streptomycetaceae</taxon>
        <taxon>Streptomyces</taxon>
    </lineage>
</organism>
<gene>
    <name evidence="2" type="ORF">RM609_18145</name>
</gene>
<evidence type="ECO:0000259" key="1">
    <source>
        <dbReference type="PROSITE" id="PS50943"/>
    </source>
</evidence>
<dbReference type="InterPro" id="IPR001387">
    <property type="entry name" value="Cro/C1-type_HTH"/>
</dbReference>
<dbReference type="Proteomes" id="UP001180531">
    <property type="component" value="Unassembled WGS sequence"/>
</dbReference>
<dbReference type="Pfam" id="PF13560">
    <property type="entry name" value="HTH_31"/>
    <property type="match status" value="1"/>
</dbReference>
<sequence>MAYRLPIRLEWATHDASNPPISGLHSAKLTCVSDRLPVPRKDPHTCTTLGRNTEPGEEVVGQPARRTARRRRLGAELKALREAAKVTSEEAARAIHGDRTKISRQETGRHRVLRLELDVLLDLYQVGDEKLREWLIALASEGGKRSWWRQHSDKIPPGFKELLTLESDAERIAVFQSQLIPGLLQTRDYATAIINGHSAHLADDKREFYVNLRMERQEIFQRAVPPQYLAIIQEGALRQEIGGPKVLTEQLRHLVALSRAPEMTIQVIPLLSGRLHRHARLLRSLFLPGSVGLGRCPGRIPRRRPVPGGG</sequence>
<dbReference type="SUPFAM" id="SSF47413">
    <property type="entry name" value="lambda repressor-like DNA-binding domains"/>
    <property type="match status" value="1"/>
</dbReference>
<evidence type="ECO:0000313" key="2">
    <source>
        <dbReference type="EMBL" id="MDT0450986.1"/>
    </source>
</evidence>
<reference evidence="2" key="1">
    <citation type="submission" date="2024-05" db="EMBL/GenBank/DDBJ databases">
        <title>30 novel species of actinomycetes from the DSMZ collection.</title>
        <authorList>
            <person name="Nouioui I."/>
        </authorList>
    </citation>
    <scope>NUCLEOTIDE SEQUENCE</scope>
    <source>
        <strain evidence="2">DSM 40473</strain>
    </source>
</reference>
<dbReference type="RefSeq" id="WP_311612139.1">
    <property type="nucleotide sequence ID" value="NZ_JAVRFI010000010.1"/>
</dbReference>
<protein>
    <submittedName>
        <fullName evidence="2">Helix-turn-helix transcriptional regulator</fullName>
    </submittedName>
</protein>
<dbReference type="EMBL" id="JAVRFI010000010">
    <property type="protein sequence ID" value="MDT0450986.1"/>
    <property type="molecule type" value="Genomic_DNA"/>
</dbReference>
<dbReference type="Pfam" id="PF19054">
    <property type="entry name" value="DUF5753"/>
    <property type="match status" value="1"/>
</dbReference>
<dbReference type="Gene3D" id="1.10.260.40">
    <property type="entry name" value="lambda repressor-like DNA-binding domains"/>
    <property type="match status" value="1"/>
</dbReference>
<proteinExistence type="predicted"/>